<dbReference type="HAMAP" id="MF_00003">
    <property type="entry name" value="RbfA"/>
    <property type="match status" value="1"/>
</dbReference>
<evidence type="ECO:0000256" key="2">
    <source>
        <dbReference type="HAMAP-Rule" id="MF_00003"/>
    </source>
</evidence>
<evidence type="ECO:0000313" key="4">
    <source>
        <dbReference type="Proteomes" id="UP000830055"/>
    </source>
</evidence>
<dbReference type="EMBL" id="AP025516">
    <property type="protein sequence ID" value="BDD87789.1"/>
    <property type="molecule type" value="Genomic_DNA"/>
</dbReference>
<dbReference type="Pfam" id="PF02033">
    <property type="entry name" value="RBFA"/>
    <property type="match status" value="1"/>
</dbReference>
<accession>A0ABM7WA08</accession>
<dbReference type="PANTHER" id="PTHR33515:SF1">
    <property type="entry name" value="RIBOSOME-BINDING FACTOR A, CHLOROPLASTIC-RELATED"/>
    <property type="match status" value="1"/>
</dbReference>
<comment type="subcellular location">
    <subcellularLocation>
        <location evidence="2">Cytoplasm</location>
    </subcellularLocation>
</comment>
<comment type="similarity">
    <text evidence="2">Belongs to the RbfA family.</text>
</comment>
<keyword evidence="4" id="KW-1185">Reference proteome</keyword>
<dbReference type="InterPro" id="IPR015946">
    <property type="entry name" value="KH_dom-like_a/b"/>
</dbReference>
<comment type="function">
    <text evidence="2">One of several proteins that assist in the late maturation steps of the functional core of the 30S ribosomal subunit. Associates with free 30S ribosomal subunits (but not with 30S subunits that are part of 70S ribosomes or polysomes). Required for efficient processing of 16S rRNA. May interact with the 5'-terminal helix region of 16S rRNA.</text>
</comment>
<dbReference type="NCBIfam" id="TIGR00082">
    <property type="entry name" value="rbfA"/>
    <property type="match status" value="1"/>
</dbReference>
<dbReference type="SUPFAM" id="SSF89919">
    <property type="entry name" value="Ribosome-binding factor A, RbfA"/>
    <property type="match status" value="1"/>
</dbReference>
<organism evidence="3 4">
    <name type="scientific">Desulfofustis limnaeus</name>
    <dbReference type="NCBI Taxonomy" id="2740163"/>
    <lineage>
        <taxon>Bacteria</taxon>
        <taxon>Pseudomonadati</taxon>
        <taxon>Thermodesulfobacteriota</taxon>
        <taxon>Desulfobulbia</taxon>
        <taxon>Desulfobulbales</taxon>
        <taxon>Desulfocapsaceae</taxon>
        <taxon>Desulfofustis</taxon>
    </lineage>
</organism>
<dbReference type="Proteomes" id="UP000830055">
    <property type="component" value="Chromosome"/>
</dbReference>
<keyword evidence="1 2" id="KW-0690">Ribosome biogenesis</keyword>
<keyword evidence="2" id="KW-0963">Cytoplasm</keyword>
<evidence type="ECO:0000313" key="3">
    <source>
        <dbReference type="EMBL" id="BDD87789.1"/>
    </source>
</evidence>
<dbReference type="Gene3D" id="3.30.300.20">
    <property type="match status" value="1"/>
</dbReference>
<evidence type="ECO:0000256" key="1">
    <source>
        <dbReference type="ARBA" id="ARBA00022517"/>
    </source>
</evidence>
<protein>
    <recommendedName>
        <fullName evidence="2">Ribosome-binding factor A</fullName>
    </recommendedName>
</protein>
<proteinExistence type="inferred from homology"/>
<gene>
    <name evidence="2 3" type="primary">rbfA</name>
    <name evidence="3" type="ORF">DPPLL_21540</name>
</gene>
<comment type="subunit">
    <text evidence="2">Monomer. Binds 30S ribosomal subunits, but not 50S ribosomal subunits or 70S ribosomes.</text>
</comment>
<reference evidence="3 4" key="1">
    <citation type="submission" date="2022-01" db="EMBL/GenBank/DDBJ databases">
        <title>Desulfofustis limnae sp. nov., a novel mesophilic sulfate-reducing bacterium isolated from marsh soil.</title>
        <authorList>
            <person name="Watanabe M."/>
            <person name="Takahashi A."/>
            <person name="Kojima H."/>
            <person name="Fukui M."/>
        </authorList>
    </citation>
    <scope>NUCLEOTIDE SEQUENCE [LARGE SCALE GENOMIC DNA]</scope>
    <source>
        <strain evidence="3 4">PPLL</strain>
    </source>
</reference>
<dbReference type="InterPro" id="IPR023799">
    <property type="entry name" value="RbfA_dom_sf"/>
</dbReference>
<dbReference type="PANTHER" id="PTHR33515">
    <property type="entry name" value="RIBOSOME-BINDING FACTOR A, CHLOROPLASTIC-RELATED"/>
    <property type="match status" value="1"/>
</dbReference>
<dbReference type="RefSeq" id="WP_284151201.1">
    <property type="nucleotide sequence ID" value="NZ_AP025516.1"/>
</dbReference>
<dbReference type="InterPro" id="IPR000238">
    <property type="entry name" value="RbfA"/>
</dbReference>
<sequence>MTGKWHPRQDLESLGAARSKPPKRAVRVADAIRNELSVLLLQRSRDPRLLDVFIHRVVVSNDLRHAKIYYGVSGQADLEAIGKGLERATGFMRSHLARTLNMQFTPELRFWYDEHAAQAEEVEKLLADIAKEQDERQHRT</sequence>
<name>A0ABM7WA08_9BACT</name>